<keyword evidence="6" id="KW-0808">Transferase</keyword>
<dbReference type="InterPro" id="IPR035965">
    <property type="entry name" value="PAS-like_dom_sf"/>
</dbReference>
<feature type="modified residue" description="4-aspartylphosphate" evidence="16">
    <location>
        <position position="759"/>
    </location>
</feature>
<dbReference type="Pfam" id="PF00512">
    <property type="entry name" value="HisKA"/>
    <property type="match status" value="1"/>
</dbReference>
<dbReference type="NCBIfam" id="TIGR00229">
    <property type="entry name" value="sensory_box"/>
    <property type="match status" value="2"/>
</dbReference>
<dbReference type="SUPFAM" id="SSF55785">
    <property type="entry name" value="PYP-like sensor domain (PAS domain)"/>
    <property type="match status" value="3"/>
</dbReference>
<evidence type="ECO:0000256" key="3">
    <source>
        <dbReference type="ARBA" id="ARBA00012438"/>
    </source>
</evidence>
<keyword evidence="10" id="KW-0067">ATP-binding</keyword>
<keyword evidence="13" id="KW-0472">Membrane</keyword>
<dbReference type="InterPro" id="IPR008207">
    <property type="entry name" value="Sig_transdc_His_kin_Hpt_dom"/>
</dbReference>
<feature type="domain" description="PAC" evidence="20">
    <location>
        <begin position="141"/>
        <end position="192"/>
    </location>
</feature>
<evidence type="ECO:0000313" key="22">
    <source>
        <dbReference type="EMBL" id="QMW04399.1"/>
    </source>
</evidence>
<dbReference type="PRINTS" id="PR00344">
    <property type="entry name" value="BCTRLSENSOR"/>
</dbReference>
<keyword evidence="11" id="KW-1133">Transmembrane helix</keyword>
<dbReference type="InterPro" id="IPR000014">
    <property type="entry name" value="PAS"/>
</dbReference>
<organism evidence="22 23">
    <name type="scientific">Spirosoma foliorum</name>
    <dbReference type="NCBI Taxonomy" id="2710596"/>
    <lineage>
        <taxon>Bacteria</taxon>
        <taxon>Pseudomonadati</taxon>
        <taxon>Bacteroidota</taxon>
        <taxon>Cytophagia</taxon>
        <taxon>Cytophagales</taxon>
        <taxon>Cytophagaceae</taxon>
        <taxon>Spirosoma</taxon>
    </lineage>
</organism>
<dbReference type="Pfam" id="PF02518">
    <property type="entry name" value="HATPase_c"/>
    <property type="match status" value="1"/>
</dbReference>
<proteinExistence type="predicted"/>
<keyword evidence="14" id="KW-0131">Cell cycle</keyword>
<feature type="domain" description="HPt" evidence="21">
    <location>
        <begin position="860"/>
        <end position="958"/>
    </location>
</feature>
<evidence type="ECO:0000256" key="2">
    <source>
        <dbReference type="ARBA" id="ARBA00004651"/>
    </source>
</evidence>
<dbReference type="InterPro" id="IPR036641">
    <property type="entry name" value="HPT_dom_sf"/>
</dbReference>
<sequence>MNSFEPTQRRLNRLKRQLVCQKKEQRRVERQLKLKSLRLSQSEEQQRLLNDALNQQRTSNLEQGQQSEYQYRQLIDSAQDIIFKISPEGYFTFTNSMVESFLGYTQAELLGRHFVHLILPDYRTEVINFYQTMVQTGQEATYVEFPIRAKDGTAVWIGQTVGLVKNEQQVPELVAVARDITQRKLTEDSFQLTQARLESLITNLHSGVLVEDEHRKIILTNQLYCDLFSIDQSPNELIGKEFISVAIPPALLFANAEQFFDRMDEIVHDRVAIRNQVTHLADGRVLEWDYIPIWLDGHYRGQLWKYGDITQKYQADERIRRSEEKYRTIMNTMELGLLEVDNDQTILRAYDRFCQMLGYSQDELVGKNAANLLVHPEFKEELSRQQVQRGQGQTGSYEMALMRKDGSRIWVLVSGVPIVDETGTLVGSMGIHFDLSERKRLEEELALARQIAEDARHTEKQFLANMSHEIRTPLNAILGFSNLLETTPLDTEQKEFVSFIRTAGKNLLSIVNDILDISKIEAGMLPLESIPFSIPSLADSIRTMLHSAATEKNLWLLVETDPTLPPVVLGDPTRLTQILVNLLNNAIKFTQHGGVRVRIEKRAITADSVQVRFSVQDTGIGMAADILPFIFERFRQASDFTTRYYGGTGLGLNIVKSLTEMQGGSISVSSTLGEGSCFTLEIPYRIAATQIDLIAERSTVALNPALSDLRILIVEDNLMNQKLALQVLKRLGYAAQLAENGQLAINSLQMNDFDLVLMDIQMPVMDGYTATRYIRNTLRKNVPIIAMTAHALASEREQCLQAGMNDFLPKPFQVEELQRILRKYTPLHYPEQHSSVKSQEEIAPKPSFSMEVLLSALDDDQEFAAEVMELFLAQTPGEIQQIRQALEKNEPTTIGGIIHAQKVAFQMFGLTEMVQLSQTIGTRITNKQPVSEIEPLVHQFIRTLEAELPAIQSALADIG</sequence>
<dbReference type="FunFam" id="3.30.565.10:FF:000010">
    <property type="entry name" value="Sensor histidine kinase RcsC"/>
    <property type="match status" value="1"/>
</dbReference>
<feature type="domain" description="PAC" evidence="20">
    <location>
        <begin position="395"/>
        <end position="447"/>
    </location>
</feature>
<reference evidence="22 23" key="1">
    <citation type="submission" date="2020-07" db="EMBL/GenBank/DDBJ databases">
        <title>Spirosoma foliorum sp. nov., isolated from the leaves on the Nejang mountain Korea, Republic of.</title>
        <authorList>
            <person name="Ho H."/>
            <person name="Lee Y.-J."/>
            <person name="Nurcahyanto D.-A."/>
            <person name="Kim S.-G."/>
        </authorList>
    </citation>
    <scope>NUCLEOTIDE SEQUENCE [LARGE SCALE GENOMIC DNA]</scope>
    <source>
        <strain evidence="22 23">PL0136</strain>
    </source>
</reference>
<dbReference type="InterPro" id="IPR005467">
    <property type="entry name" value="His_kinase_dom"/>
</dbReference>
<dbReference type="KEGG" id="sfol:H3H32_05495"/>
<evidence type="ECO:0000256" key="9">
    <source>
        <dbReference type="ARBA" id="ARBA00022777"/>
    </source>
</evidence>
<dbReference type="Pfam" id="PF13426">
    <property type="entry name" value="PAS_9"/>
    <property type="match status" value="1"/>
</dbReference>
<feature type="domain" description="PAS" evidence="19">
    <location>
        <begin position="67"/>
        <end position="137"/>
    </location>
</feature>
<keyword evidence="4" id="KW-1003">Cell membrane</keyword>
<dbReference type="InterPro" id="IPR003661">
    <property type="entry name" value="HisK_dim/P_dom"/>
</dbReference>
<keyword evidence="7" id="KW-0812">Transmembrane</keyword>
<keyword evidence="23" id="KW-1185">Reference proteome</keyword>
<dbReference type="GO" id="GO:0006355">
    <property type="term" value="P:regulation of DNA-templated transcription"/>
    <property type="evidence" value="ECO:0007669"/>
    <property type="project" value="InterPro"/>
</dbReference>
<dbReference type="PROSITE" id="PS50112">
    <property type="entry name" value="PAS"/>
    <property type="match status" value="2"/>
</dbReference>
<feature type="modified residue" description="Phosphohistidine" evidence="15">
    <location>
        <position position="899"/>
    </location>
</feature>
<dbReference type="InterPro" id="IPR000700">
    <property type="entry name" value="PAS-assoc_C"/>
</dbReference>
<dbReference type="PROSITE" id="PS50109">
    <property type="entry name" value="HIS_KIN"/>
    <property type="match status" value="1"/>
</dbReference>
<comment type="subcellular location">
    <subcellularLocation>
        <location evidence="2">Cell membrane</location>
        <topology evidence="2">Multi-pass membrane protein</topology>
    </subcellularLocation>
</comment>
<dbReference type="GO" id="GO:0005886">
    <property type="term" value="C:plasma membrane"/>
    <property type="evidence" value="ECO:0007669"/>
    <property type="project" value="UniProtKB-SubCell"/>
</dbReference>
<dbReference type="GO" id="GO:0005524">
    <property type="term" value="F:ATP binding"/>
    <property type="evidence" value="ECO:0007669"/>
    <property type="project" value="UniProtKB-KW"/>
</dbReference>
<dbReference type="Pfam" id="PF00072">
    <property type="entry name" value="Response_reg"/>
    <property type="match status" value="1"/>
</dbReference>
<evidence type="ECO:0000256" key="5">
    <source>
        <dbReference type="ARBA" id="ARBA00022553"/>
    </source>
</evidence>
<feature type="domain" description="PAS" evidence="19">
    <location>
        <begin position="322"/>
        <end position="389"/>
    </location>
</feature>
<dbReference type="SUPFAM" id="SSF47226">
    <property type="entry name" value="Histidine-containing phosphotransfer domain, HPT domain"/>
    <property type="match status" value="1"/>
</dbReference>
<dbReference type="PROSITE" id="PS50110">
    <property type="entry name" value="RESPONSE_REGULATORY"/>
    <property type="match status" value="1"/>
</dbReference>
<dbReference type="CDD" id="cd17546">
    <property type="entry name" value="REC_hyHK_CKI1_RcsC-like"/>
    <property type="match status" value="1"/>
</dbReference>
<dbReference type="GO" id="GO:0000155">
    <property type="term" value="F:phosphorelay sensor kinase activity"/>
    <property type="evidence" value="ECO:0007669"/>
    <property type="project" value="InterPro"/>
</dbReference>
<evidence type="ECO:0000256" key="7">
    <source>
        <dbReference type="ARBA" id="ARBA00022692"/>
    </source>
</evidence>
<evidence type="ECO:0000256" key="6">
    <source>
        <dbReference type="ARBA" id="ARBA00022679"/>
    </source>
</evidence>
<dbReference type="Gene3D" id="1.10.287.130">
    <property type="match status" value="1"/>
</dbReference>
<evidence type="ECO:0000256" key="13">
    <source>
        <dbReference type="ARBA" id="ARBA00023136"/>
    </source>
</evidence>
<dbReference type="Gene3D" id="3.40.50.2300">
    <property type="match status" value="1"/>
</dbReference>
<dbReference type="SMART" id="SM00388">
    <property type="entry name" value="HisKA"/>
    <property type="match status" value="1"/>
</dbReference>
<evidence type="ECO:0000256" key="15">
    <source>
        <dbReference type="PROSITE-ProRule" id="PRU00110"/>
    </source>
</evidence>
<name>A0A7G5GZV7_9BACT</name>
<dbReference type="SMART" id="SM00448">
    <property type="entry name" value="REC"/>
    <property type="match status" value="1"/>
</dbReference>
<evidence type="ECO:0000256" key="14">
    <source>
        <dbReference type="ARBA" id="ARBA00023306"/>
    </source>
</evidence>
<dbReference type="EMBL" id="CP059732">
    <property type="protein sequence ID" value="QMW04399.1"/>
    <property type="molecule type" value="Genomic_DNA"/>
</dbReference>
<evidence type="ECO:0000259" key="21">
    <source>
        <dbReference type="PROSITE" id="PS50894"/>
    </source>
</evidence>
<dbReference type="FunFam" id="1.10.287.130:FF:000038">
    <property type="entry name" value="Sensory transduction histidine kinase"/>
    <property type="match status" value="1"/>
</dbReference>
<dbReference type="SMART" id="SM00091">
    <property type="entry name" value="PAS"/>
    <property type="match status" value="3"/>
</dbReference>
<dbReference type="SMART" id="SM00387">
    <property type="entry name" value="HATPase_c"/>
    <property type="match status" value="1"/>
</dbReference>
<dbReference type="InterPro" id="IPR011006">
    <property type="entry name" value="CheY-like_superfamily"/>
</dbReference>
<evidence type="ECO:0000256" key="12">
    <source>
        <dbReference type="ARBA" id="ARBA00023012"/>
    </source>
</evidence>
<dbReference type="SMART" id="SM00086">
    <property type="entry name" value="PAC"/>
    <property type="match status" value="2"/>
</dbReference>
<dbReference type="InterPro" id="IPR013767">
    <property type="entry name" value="PAS_fold"/>
</dbReference>
<evidence type="ECO:0000313" key="23">
    <source>
        <dbReference type="Proteomes" id="UP000515369"/>
    </source>
</evidence>
<dbReference type="InterPro" id="IPR036097">
    <property type="entry name" value="HisK_dim/P_sf"/>
</dbReference>
<dbReference type="InterPro" id="IPR036890">
    <property type="entry name" value="HATPase_C_sf"/>
</dbReference>
<dbReference type="CDD" id="cd00130">
    <property type="entry name" value="PAS"/>
    <property type="match status" value="2"/>
</dbReference>
<evidence type="ECO:0000256" key="10">
    <source>
        <dbReference type="ARBA" id="ARBA00022840"/>
    </source>
</evidence>
<dbReference type="InterPro" id="IPR001789">
    <property type="entry name" value="Sig_transdc_resp-reg_receiver"/>
</dbReference>
<dbReference type="Gene3D" id="3.30.565.10">
    <property type="entry name" value="Histidine kinase-like ATPase, C-terminal domain"/>
    <property type="match status" value="1"/>
</dbReference>
<evidence type="ECO:0000256" key="1">
    <source>
        <dbReference type="ARBA" id="ARBA00000085"/>
    </source>
</evidence>
<dbReference type="PROSITE" id="PS50894">
    <property type="entry name" value="HPT"/>
    <property type="match status" value="1"/>
</dbReference>
<dbReference type="EC" id="2.7.13.3" evidence="3"/>
<keyword evidence="9" id="KW-0418">Kinase</keyword>
<dbReference type="Gene3D" id="1.20.120.160">
    <property type="entry name" value="HPT domain"/>
    <property type="match status" value="1"/>
</dbReference>
<dbReference type="Gene3D" id="3.30.450.20">
    <property type="entry name" value="PAS domain"/>
    <property type="match status" value="3"/>
</dbReference>
<dbReference type="PROSITE" id="PS50113">
    <property type="entry name" value="PAC"/>
    <property type="match status" value="2"/>
</dbReference>
<evidence type="ECO:0000256" key="11">
    <source>
        <dbReference type="ARBA" id="ARBA00022989"/>
    </source>
</evidence>
<evidence type="ECO:0000259" key="20">
    <source>
        <dbReference type="PROSITE" id="PS50113"/>
    </source>
</evidence>
<keyword evidence="12" id="KW-0902">Two-component regulatory system</keyword>
<dbReference type="CDD" id="cd16922">
    <property type="entry name" value="HATPase_EvgS-ArcB-TorS-like"/>
    <property type="match status" value="1"/>
</dbReference>
<dbReference type="SUPFAM" id="SSF55874">
    <property type="entry name" value="ATPase domain of HSP90 chaperone/DNA topoisomerase II/histidine kinase"/>
    <property type="match status" value="1"/>
</dbReference>
<dbReference type="InterPro" id="IPR004358">
    <property type="entry name" value="Sig_transdc_His_kin-like_C"/>
</dbReference>
<dbReference type="InterPro" id="IPR001610">
    <property type="entry name" value="PAC"/>
</dbReference>
<dbReference type="Proteomes" id="UP000515369">
    <property type="component" value="Chromosome"/>
</dbReference>
<keyword evidence="8" id="KW-0547">Nucleotide-binding</keyword>
<evidence type="ECO:0000256" key="16">
    <source>
        <dbReference type="PROSITE-ProRule" id="PRU00169"/>
    </source>
</evidence>
<evidence type="ECO:0000259" key="18">
    <source>
        <dbReference type="PROSITE" id="PS50110"/>
    </source>
</evidence>
<dbReference type="CDD" id="cd00082">
    <property type="entry name" value="HisKA"/>
    <property type="match status" value="1"/>
</dbReference>
<dbReference type="RefSeq" id="WP_182461653.1">
    <property type="nucleotide sequence ID" value="NZ_CP059732.1"/>
</dbReference>
<dbReference type="Pfam" id="PF00989">
    <property type="entry name" value="PAS"/>
    <property type="match status" value="1"/>
</dbReference>
<dbReference type="InterPro" id="IPR003594">
    <property type="entry name" value="HATPase_dom"/>
</dbReference>
<protein>
    <recommendedName>
        <fullName evidence="3">histidine kinase</fullName>
        <ecNumber evidence="3">2.7.13.3</ecNumber>
    </recommendedName>
</protein>
<evidence type="ECO:0000256" key="4">
    <source>
        <dbReference type="ARBA" id="ARBA00022475"/>
    </source>
</evidence>
<dbReference type="PANTHER" id="PTHR45339">
    <property type="entry name" value="HYBRID SIGNAL TRANSDUCTION HISTIDINE KINASE J"/>
    <property type="match status" value="1"/>
</dbReference>
<dbReference type="SUPFAM" id="SSF47384">
    <property type="entry name" value="Homodimeric domain of signal transducing histidine kinase"/>
    <property type="match status" value="1"/>
</dbReference>
<dbReference type="SUPFAM" id="SSF52172">
    <property type="entry name" value="CheY-like"/>
    <property type="match status" value="1"/>
</dbReference>
<dbReference type="Pfam" id="PF13188">
    <property type="entry name" value="PAS_8"/>
    <property type="match status" value="1"/>
</dbReference>
<keyword evidence="5 16" id="KW-0597">Phosphoprotein</keyword>
<evidence type="ECO:0000259" key="17">
    <source>
        <dbReference type="PROSITE" id="PS50109"/>
    </source>
</evidence>
<comment type="catalytic activity">
    <reaction evidence="1">
        <text>ATP + protein L-histidine = ADP + protein N-phospho-L-histidine.</text>
        <dbReference type="EC" id="2.7.13.3"/>
    </reaction>
</comment>
<accession>A0A7G5GZV7</accession>
<evidence type="ECO:0000256" key="8">
    <source>
        <dbReference type="ARBA" id="ARBA00022741"/>
    </source>
</evidence>
<dbReference type="AlphaFoldDB" id="A0A7G5GZV7"/>
<feature type="domain" description="Histidine kinase" evidence="17">
    <location>
        <begin position="465"/>
        <end position="686"/>
    </location>
</feature>
<gene>
    <name evidence="22" type="ORF">H3H32_05495</name>
</gene>
<feature type="domain" description="Response regulatory" evidence="18">
    <location>
        <begin position="710"/>
        <end position="825"/>
    </location>
</feature>
<dbReference type="PANTHER" id="PTHR45339:SF1">
    <property type="entry name" value="HYBRID SIGNAL TRANSDUCTION HISTIDINE KINASE J"/>
    <property type="match status" value="1"/>
</dbReference>
<evidence type="ECO:0000259" key="19">
    <source>
        <dbReference type="PROSITE" id="PS50112"/>
    </source>
</evidence>